<organism evidence="1">
    <name type="scientific">Lepeophtheirus salmonis</name>
    <name type="common">Salmon louse</name>
    <name type="synonym">Caligus salmonis</name>
    <dbReference type="NCBI Taxonomy" id="72036"/>
    <lineage>
        <taxon>Eukaryota</taxon>
        <taxon>Metazoa</taxon>
        <taxon>Ecdysozoa</taxon>
        <taxon>Arthropoda</taxon>
        <taxon>Crustacea</taxon>
        <taxon>Multicrustacea</taxon>
        <taxon>Hexanauplia</taxon>
        <taxon>Copepoda</taxon>
        <taxon>Siphonostomatoida</taxon>
        <taxon>Caligidae</taxon>
        <taxon>Lepeophtheirus</taxon>
    </lineage>
</organism>
<reference evidence="1" key="1">
    <citation type="submission" date="2014-05" db="EMBL/GenBank/DDBJ databases">
        <authorList>
            <person name="Chronopoulou M."/>
        </authorList>
    </citation>
    <scope>NUCLEOTIDE SEQUENCE</scope>
    <source>
        <tissue evidence="1">Whole organism</tissue>
    </source>
</reference>
<feature type="non-terminal residue" evidence="1">
    <location>
        <position position="1"/>
    </location>
</feature>
<feature type="non-terminal residue" evidence="1">
    <location>
        <position position="66"/>
    </location>
</feature>
<evidence type="ECO:0000313" key="1">
    <source>
        <dbReference type="EMBL" id="CDW19621.1"/>
    </source>
</evidence>
<protein>
    <submittedName>
        <fullName evidence="1">Uncharacterized protein</fullName>
    </submittedName>
</protein>
<proteinExistence type="predicted"/>
<dbReference type="EMBL" id="HACA01002260">
    <property type="protein sequence ID" value="CDW19621.1"/>
    <property type="molecule type" value="Transcribed_RNA"/>
</dbReference>
<name>A0A0K2T2G1_LEPSM</name>
<dbReference type="AlphaFoldDB" id="A0A0K2T2G1"/>
<sequence>SSQSHITSYDINHANFVSSNQNKSLYNQENLSQTKNSAIGVLCEALVFKLRSACSCKCHLKVLVIN</sequence>
<accession>A0A0K2T2G1</accession>